<evidence type="ECO:0000256" key="1">
    <source>
        <dbReference type="SAM" id="Phobius"/>
    </source>
</evidence>
<dbReference type="EMBL" id="JBFTWV010000025">
    <property type="protein sequence ID" value="KAL2796591.1"/>
    <property type="molecule type" value="Genomic_DNA"/>
</dbReference>
<dbReference type="InterPro" id="IPR006598">
    <property type="entry name" value="CAP10"/>
</dbReference>
<dbReference type="PANTHER" id="PTHR12203:SF22">
    <property type="entry name" value="CAPSULE ASSOCIATED PROTEIN"/>
    <property type="match status" value="1"/>
</dbReference>
<keyword evidence="1" id="KW-1133">Transmembrane helix</keyword>
<comment type="caution">
    <text evidence="3">The sequence shown here is derived from an EMBL/GenBank/DDBJ whole genome shotgun (WGS) entry which is preliminary data.</text>
</comment>
<accession>A0ABR4GCA4</accession>
<keyword evidence="1" id="KW-0812">Transmembrane</keyword>
<evidence type="ECO:0000313" key="3">
    <source>
        <dbReference type="EMBL" id="KAL2796591.1"/>
    </source>
</evidence>
<keyword evidence="1" id="KW-0472">Membrane</keyword>
<keyword evidence="4" id="KW-1185">Reference proteome</keyword>
<organism evidence="3 4">
    <name type="scientific">Aspergillus keveii</name>
    <dbReference type="NCBI Taxonomy" id="714993"/>
    <lineage>
        <taxon>Eukaryota</taxon>
        <taxon>Fungi</taxon>
        <taxon>Dikarya</taxon>
        <taxon>Ascomycota</taxon>
        <taxon>Pezizomycotina</taxon>
        <taxon>Eurotiomycetes</taxon>
        <taxon>Eurotiomycetidae</taxon>
        <taxon>Eurotiales</taxon>
        <taxon>Aspergillaceae</taxon>
        <taxon>Aspergillus</taxon>
        <taxon>Aspergillus subgen. Nidulantes</taxon>
    </lineage>
</organism>
<dbReference type="Proteomes" id="UP001610563">
    <property type="component" value="Unassembled WGS sequence"/>
</dbReference>
<name>A0ABR4GCA4_9EURO</name>
<evidence type="ECO:0000313" key="4">
    <source>
        <dbReference type="Proteomes" id="UP001610563"/>
    </source>
</evidence>
<evidence type="ECO:0000259" key="2">
    <source>
        <dbReference type="SMART" id="SM00672"/>
    </source>
</evidence>
<reference evidence="3 4" key="1">
    <citation type="submission" date="2024-07" db="EMBL/GenBank/DDBJ databases">
        <title>Section-level genome sequencing and comparative genomics of Aspergillus sections Usti and Cavernicolus.</title>
        <authorList>
            <consortium name="Lawrence Berkeley National Laboratory"/>
            <person name="Nybo J.L."/>
            <person name="Vesth T.C."/>
            <person name="Theobald S."/>
            <person name="Frisvad J.C."/>
            <person name="Larsen T.O."/>
            <person name="Kjaerboelling I."/>
            <person name="Rothschild-Mancinelli K."/>
            <person name="Lyhne E.K."/>
            <person name="Kogle M.E."/>
            <person name="Barry K."/>
            <person name="Clum A."/>
            <person name="Na H."/>
            <person name="Ledsgaard L."/>
            <person name="Lin J."/>
            <person name="Lipzen A."/>
            <person name="Kuo A."/>
            <person name="Riley R."/>
            <person name="Mondo S."/>
            <person name="Labutti K."/>
            <person name="Haridas S."/>
            <person name="Pangalinan J."/>
            <person name="Salamov A.A."/>
            <person name="Simmons B.A."/>
            <person name="Magnuson J.K."/>
            <person name="Chen J."/>
            <person name="Drula E."/>
            <person name="Henrissat B."/>
            <person name="Wiebenga A."/>
            <person name="Lubbers R.J."/>
            <person name="Gomes A.C."/>
            <person name="Makela M.R."/>
            <person name="Stajich J."/>
            <person name="Grigoriev I.V."/>
            <person name="Mortensen U.H."/>
            <person name="De Vries R.P."/>
            <person name="Baker S.E."/>
            <person name="Andersen M.R."/>
        </authorList>
    </citation>
    <scope>NUCLEOTIDE SEQUENCE [LARGE SCALE GENOMIC DNA]</scope>
    <source>
        <strain evidence="3 4">CBS 209.92</strain>
    </source>
</reference>
<feature type="transmembrane region" description="Helical" evidence="1">
    <location>
        <begin position="12"/>
        <end position="33"/>
    </location>
</feature>
<sequence length="586" mass="67250">MRCGRLGQNKLLASVSFLVILSILLISFAFRVYPGKSTINIITGSNSSPRLLLQQSHRLEDAVRQYRQRRGRHPPPGFEQWFAFAQEIDAVIIEDLFDQIYDDISPYWSLEPHEMRRRASGWEPRIVLRDHNQTTVGIAGPGWLEGWTDLISTIEHLLPDMDIPVNGMDESRLIISWEALTEARAQDHARRLFLDSEAALDEYMALPAFDPEHPPENAMPPFLHGDQPFWEIMRHACPPESPGRHSNIPKLDFANPPPEFFNYRNFSSTGYVEDFERSKDPCWRAELQAMHGSFIEPISISTAHELVPLFGGSKLTVNNEILIPPAMYWADNPLYNGGEQNHGGDWSEKKDSVVWRGIASGGRNRPQTWTGYQRHRFLSMLNGTQVAATNGSSSHGINFHQPNYEYYNVWPALKNNTYNLPSWLDAHSNVGFLDLRCLTPPDESHGGPTHCAYTDPYYTLADPMPMKEIGRYRAFLLSTSLPIKATVYKEWHDTRLIPWAHFVPMDSLYMDFYGILSYFIGDDEKGEYRGHDAQAERIAMDGKSWAEKVLRREDMQVYVLRLLLEYARLSDDRRDRLAYVDDLQGS</sequence>
<gene>
    <name evidence="3" type="ORF">BJX66DRAFT_349593</name>
</gene>
<dbReference type="Pfam" id="PF05686">
    <property type="entry name" value="Glyco_transf_90"/>
    <property type="match status" value="1"/>
</dbReference>
<dbReference type="InterPro" id="IPR051091">
    <property type="entry name" value="O-Glucosyltr/Glycosyltrsf_90"/>
</dbReference>
<dbReference type="PANTHER" id="PTHR12203">
    <property type="entry name" value="KDEL LYS-ASP-GLU-LEU CONTAINING - RELATED"/>
    <property type="match status" value="1"/>
</dbReference>
<feature type="domain" description="Glycosyl transferase CAP10" evidence="2">
    <location>
        <begin position="271"/>
        <end position="573"/>
    </location>
</feature>
<dbReference type="SMART" id="SM00672">
    <property type="entry name" value="CAP10"/>
    <property type="match status" value="1"/>
</dbReference>
<protein>
    <recommendedName>
        <fullName evidence="2">Glycosyl transferase CAP10 domain-containing protein</fullName>
    </recommendedName>
</protein>
<proteinExistence type="predicted"/>